<evidence type="ECO:0000256" key="1">
    <source>
        <dbReference type="ARBA" id="ARBA00049983"/>
    </source>
</evidence>
<dbReference type="AlphaFoldDB" id="A0A194UYW5"/>
<sequence>MGKSRRNRGNAHRADPLAVKAVKPPTDPELAALREKSILPVIKDLRSSDPKARSAASSAVANIVQDDKCRKLLLREQIVQILLTETLTDASLDSRAAGWEILRVIASEEENDFCVHLFRLDTLTAMQYAAKNVIQTVADTNFVKTPQAQQQVVWSIATALLSLLTAFAIARDEIVDAIASNPQLLPFLCFLVTHKSTPYEILNEALSCLMTLSEDNLKVSQLILADQSNCFRHLMKLKEGTDAKSVYSCGILHNIFTSLEWLDASPGQDGATDASIVPNLSQVLERTRQDPKTYQIGGAAPEVVTLALEVLASIATDLQGAVAKGNKVFLTKAMPHIIRLANLAPASDESIIIRSEALSTLNNIAWTMSCFDYSKPANAGILDAWSPVAKRIWSKVIVLVLATDTADVSLAAQVTSVAWAVARTLQGSTPLLGDEHRKFISLYKASKGLAGKPEEQPDQEEADPFQALGVKCIGVLGQLAKDPAPIDRNREIGIFLVMVLDALPDTPAADAVEALNQLMEIYSDETHACDKDVFFKDNFLKHLEDVLPKTRTMAKTIDKRGPTSELRARVDEAILNLGRFIQYKKTHPPKP</sequence>
<protein>
    <submittedName>
        <fullName evidence="3">Synchronized import protein 1</fullName>
    </submittedName>
</protein>
<dbReference type="InterPro" id="IPR016024">
    <property type="entry name" value="ARM-type_fold"/>
</dbReference>
<proteinExistence type="inferred from homology"/>
<dbReference type="InterPro" id="IPR052616">
    <property type="entry name" value="SYO1-like"/>
</dbReference>
<gene>
    <name evidence="3" type="ORF">VP1G_04227</name>
</gene>
<dbReference type="OrthoDB" id="288703at2759"/>
<accession>A0A194UYW5</accession>
<dbReference type="Pfam" id="PF25567">
    <property type="entry name" value="TPR_SYO1"/>
    <property type="match status" value="1"/>
</dbReference>
<dbReference type="PANTHER" id="PTHR13347">
    <property type="entry name" value="HEAT REPEAT-CONTAINING PROTEIN 3"/>
    <property type="match status" value="1"/>
</dbReference>
<dbReference type="Gene3D" id="1.25.10.10">
    <property type="entry name" value="Leucine-rich Repeat Variant"/>
    <property type="match status" value="1"/>
</dbReference>
<dbReference type="Proteomes" id="UP000078576">
    <property type="component" value="Unassembled WGS sequence"/>
</dbReference>
<reference evidence="4" key="1">
    <citation type="submission" date="2014-12" db="EMBL/GenBank/DDBJ databases">
        <title>Genome Sequence of Valsa Canker Pathogens Uncovers a Specific Adaption of Colonization on Woody Bark.</title>
        <authorList>
            <person name="Yin Z."/>
            <person name="Liu H."/>
            <person name="Gao X."/>
            <person name="Li Z."/>
            <person name="Song N."/>
            <person name="Ke X."/>
            <person name="Dai Q."/>
            <person name="Wu Y."/>
            <person name="Sun Y."/>
            <person name="Xu J.-R."/>
            <person name="Kang Z.K."/>
            <person name="Wang L."/>
            <person name="Huang L."/>
        </authorList>
    </citation>
    <scope>NUCLEOTIDE SEQUENCE [LARGE SCALE GENOMIC DNA]</scope>
    <source>
        <strain evidence="4">SXYL134</strain>
    </source>
</reference>
<name>A0A194UYW5_CYTMA</name>
<organism evidence="3 4">
    <name type="scientific">Cytospora mali</name>
    <name type="common">Apple Valsa canker fungus</name>
    <name type="synonym">Valsa mali</name>
    <dbReference type="NCBI Taxonomy" id="578113"/>
    <lineage>
        <taxon>Eukaryota</taxon>
        <taxon>Fungi</taxon>
        <taxon>Dikarya</taxon>
        <taxon>Ascomycota</taxon>
        <taxon>Pezizomycotina</taxon>
        <taxon>Sordariomycetes</taxon>
        <taxon>Sordariomycetidae</taxon>
        <taxon>Diaporthales</taxon>
        <taxon>Cytosporaceae</taxon>
        <taxon>Cytospora</taxon>
    </lineage>
</organism>
<comment type="similarity">
    <text evidence="1">Belongs to the nuclear import and ribosome assembly adapter family.</text>
</comment>
<dbReference type="EMBL" id="KN714693">
    <property type="protein sequence ID" value="KUI56890.1"/>
    <property type="molecule type" value="Genomic_DNA"/>
</dbReference>
<evidence type="ECO:0000259" key="2">
    <source>
        <dbReference type="Pfam" id="PF25567"/>
    </source>
</evidence>
<dbReference type="GO" id="GO:0006606">
    <property type="term" value="P:protein import into nucleus"/>
    <property type="evidence" value="ECO:0007669"/>
    <property type="project" value="TreeGrafter"/>
</dbReference>
<dbReference type="GO" id="GO:0051082">
    <property type="term" value="F:unfolded protein binding"/>
    <property type="evidence" value="ECO:0007669"/>
    <property type="project" value="TreeGrafter"/>
</dbReference>
<feature type="domain" description="SYO1-like TPR repeats" evidence="2">
    <location>
        <begin position="352"/>
        <end position="586"/>
    </location>
</feature>
<dbReference type="InterPro" id="IPR011989">
    <property type="entry name" value="ARM-like"/>
</dbReference>
<evidence type="ECO:0000313" key="4">
    <source>
        <dbReference type="Proteomes" id="UP000078576"/>
    </source>
</evidence>
<dbReference type="CDD" id="cd13394">
    <property type="entry name" value="Syo1_like"/>
    <property type="match status" value="1"/>
</dbReference>
<dbReference type="SUPFAM" id="SSF48371">
    <property type="entry name" value="ARM repeat"/>
    <property type="match status" value="1"/>
</dbReference>
<dbReference type="PANTHER" id="PTHR13347:SF1">
    <property type="entry name" value="HEAT REPEAT-CONTAINING PROTEIN 3"/>
    <property type="match status" value="1"/>
</dbReference>
<dbReference type="InterPro" id="IPR057990">
    <property type="entry name" value="TPR_SYO1"/>
</dbReference>
<evidence type="ECO:0000313" key="3">
    <source>
        <dbReference type="EMBL" id="KUI56890.1"/>
    </source>
</evidence>
<dbReference type="STRING" id="694573.A0A194UYW5"/>
<dbReference type="GO" id="GO:0042273">
    <property type="term" value="P:ribosomal large subunit biogenesis"/>
    <property type="evidence" value="ECO:0007669"/>
    <property type="project" value="TreeGrafter"/>
</dbReference>
<keyword evidence="4" id="KW-1185">Reference proteome</keyword>